<dbReference type="PANTHER" id="PTHR11085:SF4">
    <property type="entry name" value="NAD-DEPENDENT PROTEIN DEACYLASE"/>
    <property type="match status" value="1"/>
</dbReference>
<dbReference type="AlphaFoldDB" id="D3TBS9"/>
<dbReference type="GO" id="GO:0036054">
    <property type="term" value="F:protein-malonyllysine demalonylase activity"/>
    <property type="evidence" value="ECO:0007669"/>
    <property type="project" value="InterPro"/>
</dbReference>
<keyword evidence="2 3" id="KW-0520">NAD</keyword>
<dbReference type="GO" id="GO:0036055">
    <property type="term" value="F:protein-succinyllysine desuccinylase activity"/>
    <property type="evidence" value="ECO:0007669"/>
    <property type="project" value="UniProtKB-UniRule"/>
</dbReference>
<comment type="catalytic activity">
    <reaction evidence="3">
        <text>N(6)-succinyl-L-lysyl-[protein] + NAD(+) + H2O = 2''-O-succinyl-ADP-D-ribose + nicotinamide + L-lysyl-[protein]</text>
        <dbReference type="Rhea" id="RHEA:47668"/>
        <dbReference type="Rhea" id="RHEA-COMP:9752"/>
        <dbReference type="Rhea" id="RHEA-COMP:11877"/>
        <dbReference type="ChEBI" id="CHEBI:15377"/>
        <dbReference type="ChEBI" id="CHEBI:17154"/>
        <dbReference type="ChEBI" id="CHEBI:29969"/>
        <dbReference type="ChEBI" id="CHEBI:57540"/>
        <dbReference type="ChEBI" id="CHEBI:87830"/>
        <dbReference type="ChEBI" id="CHEBI:87832"/>
    </reaction>
</comment>
<feature type="binding site" evidence="3">
    <location>
        <begin position="183"/>
        <end position="185"/>
    </location>
    <ligand>
        <name>NAD(+)</name>
        <dbReference type="ChEBI" id="CHEBI:57540"/>
    </ligand>
</feature>
<evidence type="ECO:0000259" key="5">
    <source>
        <dbReference type="PROSITE" id="PS50305"/>
    </source>
</evidence>
<feature type="binding site" evidence="3 4">
    <location>
        <position position="145"/>
    </location>
    <ligand>
        <name>Zn(2+)</name>
        <dbReference type="ChEBI" id="CHEBI:29105"/>
    </ligand>
</feature>
<dbReference type="InterPro" id="IPR029035">
    <property type="entry name" value="DHS-like_NAD/FAD-binding_dom"/>
</dbReference>
<dbReference type="InterPro" id="IPR003000">
    <property type="entry name" value="Sirtuin"/>
</dbReference>
<keyword evidence="3 4" id="KW-0862">Zinc</keyword>
<dbReference type="RefSeq" id="WP_012997072.1">
    <property type="nucleotide sequence ID" value="NC_013926.1"/>
</dbReference>
<feature type="binding site" evidence="3">
    <location>
        <begin position="21"/>
        <end position="40"/>
    </location>
    <ligand>
        <name>NAD(+)</name>
        <dbReference type="ChEBI" id="CHEBI:57540"/>
    </ligand>
</feature>
<name>D3TBS9_ACIB4</name>
<feature type="active site" description="Proton acceptor" evidence="3 4">
    <location>
        <position position="116"/>
    </location>
</feature>
<evidence type="ECO:0000313" key="6">
    <source>
        <dbReference type="EMBL" id="ADD08014.1"/>
    </source>
</evidence>
<dbReference type="GO" id="GO:0008270">
    <property type="term" value="F:zinc ion binding"/>
    <property type="evidence" value="ECO:0007669"/>
    <property type="project" value="UniProtKB-UniRule"/>
</dbReference>
<dbReference type="HAMAP" id="MF_01121">
    <property type="entry name" value="Sirtuin_ClassIII"/>
    <property type="match status" value="1"/>
</dbReference>
<comment type="domain">
    <text evidence="3">2 residues (Tyr-65 and Arg-68) present in a large hydrophobic pocket are probably involved in substrate specificity. They are important for desuccinylation activity, but dispensable for deacetylation activity.</text>
</comment>
<dbReference type="Proteomes" id="UP000001400">
    <property type="component" value="Chromosome"/>
</dbReference>
<dbReference type="Pfam" id="PF02146">
    <property type="entry name" value="SIR2"/>
    <property type="match status" value="1"/>
</dbReference>
<dbReference type="InterPro" id="IPR027546">
    <property type="entry name" value="Sirtuin_class_III"/>
</dbReference>
<dbReference type="InterPro" id="IPR026590">
    <property type="entry name" value="Ssirtuin_cat_dom"/>
</dbReference>
<comment type="cofactor">
    <cofactor evidence="3">
        <name>Zn(2+)</name>
        <dbReference type="ChEBI" id="CHEBI:29105"/>
    </cofactor>
    <text evidence="3">Binds 1 zinc ion per subunit.</text>
</comment>
<comment type="similarity">
    <text evidence="3">Belongs to the sirtuin family. Class III subfamily.</text>
</comment>
<keyword evidence="3" id="KW-0805">Transcription regulation</keyword>
<dbReference type="CDD" id="cd01412">
    <property type="entry name" value="SIRT5_Af1_CobB"/>
    <property type="match status" value="1"/>
</dbReference>
<feature type="binding site" evidence="3">
    <location>
        <begin position="98"/>
        <end position="101"/>
    </location>
    <ligand>
        <name>NAD(+)</name>
        <dbReference type="ChEBI" id="CHEBI:57540"/>
    </ligand>
</feature>
<comment type="function">
    <text evidence="3">NAD-dependent lysine deacetylase and desuccinylase that specifically removes acetyl and succinyl groups on target proteins. Modulates the activities of several proteins which are inactive in their acylated form. Deacetylates the N-terminal lysine residue of Alba, the major archaeal chromatin protein and that, in turn, increases Alba's DNA binding affinity, thereby repressing transcription.</text>
</comment>
<evidence type="ECO:0000256" key="3">
    <source>
        <dbReference type="HAMAP-Rule" id="MF_01121"/>
    </source>
</evidence>
<feature type="binding site" evidence="3">
    <location>
        <position position="65"/>
    </location>
    <ligand>
        <name>substrate</name>
    </ligand>
</feature>
<dbReference type="InterPro" id="IPR026591">
    <property type="entry name" value="Sirtuin_cat_small_dom_sf"/>
</dbReference>
<dbReference type="PANTHER" id="PTHR11085">
    <property type="entry name" value="NAD-DEPENDENT PROTEIN DEACYLASE SIRTUIN-5, MITOCHONDRIAL-RELATED"/>
    <property type="match status" value="1"/>
</dbReference>
<keyword evidence="3" id="KW-0963">Cytoplasm</keyword>
<feature type="binding site" evidence="3 4">
    <location>
        <position position="148"/>
    </location>
    <ligand>
        <name>Zn(2+)</name>
        <dbReference type="ChEBI" id="CHEBI:29105"/>
    </ligand>
</feature>
<dbReference type="GO" id="GO:0005737">
    <property type="term" value="C:cytoplasm"/>
    <property type="evidence" value="ECO:0007669"/>
    <property type="project" value="UniProtKB-SubCell"/>
</dbReference>
<feature type="binding site" evidence="3">
    <location>
        <begin position="209"/>
        <end position="211"/>
    </location>
    <ligand>
        <name>NAD(+)</name>
        <dbReference type="ChEBI" id="CHEBI:57540"/>
    </ligand>
</feature>
<keyword evidence="3" id="KW-0804">Transcription</keyword>
<dbReference type="PROSITE" id="PS50305">
    <property type="entry name" value="SIRTUIN"/>
    <property type="match status" value="1"/>
</dbReference>
<feature type="binding site" evidence="3">
    <location>
        <position position="227"/>
    </location>
    <ligand>
        <name>NAD(+)</name>
        <dbReference type="ChEBI" id="CHEBI:57540"/>
    </ligand>
</feature>
<reference evidence="6" key="1">
    <citation type="submission" date="2010-02" db="EMBL/GenBank/DDBJ databases">
        <title>Complete sequence of Aciduliprofundum boonei T469.</title>
        <authorList>
            <consortium name="US DOE Joint Genome Institute"/>
            <person name="Lucas S."/>
            <person name="Copeland A."/>
            <person name="Lapidus A."/>
            <person name="Cheng J.-F."/>
            <person name="Bruce D."/>
            <person name="Goodwin L."/>
            <person name="Pitluck S."/>
            <person name="Saunders E."/>
            <person name="Detter J.C."/>
            <person name="Han C."/>
            <person name="Tapia R."/>
            <person name="Land M."/>
            <person name="Hauser L."/>
            <person name="Kyrpides N."/>
            <person name="Mikhailova N."/>
            <person name="Flores G."/>
            <person name="Reysenbach A.-L."/>
            <person name="Woyke T."/>
        </authorList>
    </citation>
    <scope>NUCLEOTIDE SEQUENCE</scope>
    <source>
        <strain evidence="6">T469</strain>
    </source>
</reference>
<feature type="binding site" evidence="3 4">
    <location>
        <position position="124"/>
    </location>
    <ligand>
        <name>Zn(2+)</name>
        <dbReference type="ChEBI" id="CHEBI:29105"/>
    </ligand>
</feature>
<evidence type="ECO:0000313" key="7">
    <source>
        <dbReference type="Proteomes" id="UP000001400"/>
    </source>
</evidence>
<feature type="binding site" evidence="3 4">
    <location>
        <position position="127"/>
    </location>
    <ligand>
        <name>Zn(2+)</name>
        <dbReference type="ChEBI" id="CHEBI:29105"/>
    </ligand>
</feature>
<dbReference type="NCBIfam" id="NF001753">
    <property type="entry name" value="PRK00481.1-3"/>
    <property type="match status" value="1"/>
</dbReference>
<keyword evidence="3 4" id="KW-0479">Metal-binding</keyword>
<dbReference type="GeneID" id="8827143"/>
<keyword evidence="7" id="KW-1185">Reference proteome</keyword>
<gene>
    <name evidence="3" type="primary">cobB</name>
    <name evidence="6" type="ordered locus">Aboo_0202</name>
</gene>
<dbReference type="OrthoDB" id="728at2157"/>
<protein>
    <recommendedName>
        <fullName evidence="3">NAD-dependent protein deacylase</fullName>
        <ecNumber evidence="3">2.3.1.286</ecNumber>
    </recommendedName>
    <alternativeName>
        <fullName evidence="3">Regulatory protein SIR2 homolog</fullName>
    </alternativeName>
</protein>
<comment type="catalytic activity">
    <reaction evidence="3">
        <text>N(6)-acetyl-L-lysyl-[protein] + NAD(+) + H2O = 2''-O-acetyl-ADP-D-ribose + nicotinamide + L-lysyl-[protein]</text>
        <dbReference type="Rhea" id="RHEA:43636"/>
        <dbReference type="Rhea" id="RHEA-COMP:9752"/>
        <dbReference type="Rhea" id="RHEA-COMP:10731"/>
        <dbReference type="ChEBI" id="CHEBI:15377"/>
        <dbReference type="ChEBI" id="CHEBI:17154"/>
        <dbReference type="ChEBI" id="CHEBI:29969"/>
        <dbReference type="ChEBI" id="CHEBI:57540"/>
        <dbReference type="ChEBI" id="CHEBI:61930"/>
        <dbReference type="ChEBI" id="CHEBI:83767"/>
        <dbReference type="EC" id="2.3.1.286"/>
    </reaction>
</comment>
<dbReference type="Gene3D" id="3.40.50.1220">
    <property type="entry name" value="TPP-binding domain"/>
    <property type="match status" value="1"/>
</dbReference>
<feature type="binding site" evidence="3">
    <location>
        <position position="68"/>
    </location>
    <ligand>
        <name>substrate</name>
    </ligand>
</feature>
<dbReference type="SUPFAM" id="SSF52467">
    <property type="entry name" value="DHS-like NAD/FAD-binding domain"/>
    <property type="match status" value="1"/>
</dbReference>
<dbReference type="EC" id="2.3.1.286" evidence="3"/>
<organism evidence="6 7">
    <name type="scientific">Aciduliprofundum boonei (strain DSM 19572 / T469)</name>
    <dbReference type="NCBI Taxonomy" id="439481"/>
    <lineage>
        <taxon>Archaea</taxon>
        <taxon>Methanobacteriati</taxon>
        <taxon>Thermoplasmatota</taxon>
        <taxon>DHVE2 group</taxon>
        <taxon>Candidatus Aciduliprofundum</taxon>
    </lineage>
</organism>
<dbReference type="KEGG" id="abi:Aboo_0202"/>
<proteinExistence type="inferred from homology"/>
<comment type="subcellular location">
    <subcellularLocation>
        <location evidence="3">Cytoplasm</location>
    </subcellularLocation>
</comment>
<evidence type="ECO:0000256" key="4">
    <source>
        <dbReference type="PROSITE-ProRule" id="PRU00236"/>
    </source>
</evidence>
<dbReference type="InterPro" id="IPR050134">
    <property type="entry name" value="NAD-dep_sirtuin_deacylases"/>
</dbReference>
<accession>D3TBS9</accession>
<dbReference type="Gene3D" id="3.30.1600.10">
    <property type="entry name" value="SIR2/SIRT2 'Small Domain"/>
    <property type="match status" value="1"/>
</dbReference>
<feature type="domain" description="Deacetylase sirtuin-type" evidence="5">
    <location>
        <begin position="1"/>
        <end position="245"/>
    </location>
</feature>
<sequence length="245" mass="27846">MDFSKVIKVLLSAKRIVALTGAGISAESGIPTFRGTGGLWEGYPVEKVATIEGFERDPALVWKFYDERRRNIAKARPNRAHEVLALFENLYDFWVITQNIDGLHSRAGSKNVVELHGNIWRVKCTECGIRYYNYEVPLREIPPKCKRCGGLLRPDVVWFGEPVYDVDKAYELTESCDVMLVIGTSAQVYPAAYLPRLAWSKGAKIIEINPQETPISRYANFVIREKATKALDELYRGLLRAFQEE</sequence>
<dbReference type="GO" id="GO:0017136">
    <property type="term" value="F:histone deacetylase activity, NAD-dependent"/>
    <property type="evidence" value="ECO:0007669"/>
    <property type="project" value="TreeGrafter"/>
</dbReference>
<dbReference type="EMBL" id="CP001941">
    <property type="protein sequence ID" value="ADD08014.1"/>
    <property type="molecule type" value="Genomic_DNA"/>
</dbReference>
<evidence type="ECO:0000256" key="2">
    <source>
        <dbReference type="ARBA" id="ARBA00023027"/>
    </source>
</evidence>
<dbReference type="GO" id="GO:0070403">
    <property type="term" value="F:NAD+ binding"/>
    <property type="evidence" value="ECO:0007669"/>
    <property type="project" value="UniProtKB-UniRule"/>
</dbReference>
<evidence type="ECO:0000256" key="1">
    <source>
        <dbReference type="ARBA" id="ARBA00022679"/>
    </source>
</evidence>
<dbReference type="HOGENOM" id="CLU_023643_3_1_2"/>
<keyword evidence="1 3" id="KW-0808">Transferase</keyword>